<dbReference type="Proteomes" id="UP000250088">
    <property type="component" value="Chromosome"/>
</dbReference>
<feature type="domain" description="N-acetyltransferase" evidence="1">
    <location>
        <begin position="1"/>
        <end position="136"/>
    </location>
</feature>
<dbReference type="PROSITE" id="PS51186">
    <property type="entry name" value="GNAT"/>
    <property type="match status" value="1"/>
</dbReference>
<protein>
    <submittedName>
        <fullName evidence="2">GNAT family N-acetyltransferase</fullName>
    </submittedName>
</protein>
<name>A0A2Z2HRC7_9EURY</name>
<accession>A0A2Z2HRC7</accession>
<evidence type="ECO:0000313" key="3">
    <source>
        <dbReference type="Proteomes" id="UP000250088"/>
    </source>
</evidence>
<proteinExistence type="predicted"/>
<dbReference type="EMBL" id="CP019893">
    <property type="protein sequence ID" value="ARS89716.1"/>
    <property type="molecule type" value="Genomic_DNA"/>
</dbReference>
<keyword evidence="3" id="KW-1185">Reference proteome</keyword>
<dbReference type="InterPro" id="IPR000182">
    <property type="entry name" value="GNAT_dom"/>
</dbReference>
<sequence>MFVRTATPDDTLEVRRIVDGAMLEPGPVEDRIANGDVLVAGDRRGSSVETPPVERILGTAVLEPRDHGAHVDAVAVRRRHRGRGIGSALIEAALERKGRLTAHFDADVRPFYDALGFEIEPLGEGRYRGVASRPETGGETRR</sequence>
<keyword evidence="2" id="KW-0808">Transferase</keyword>
<organism evidence="2 3">
    <name type="scientific">Natrarchaeobaculum aegyptiacum</name>
    <dbReference type="NCBI Taxonomy" id="745377"/>
    <lineage>
        <taxon>Archaea</taxon>
        <taxon>Methanobacteriati</taxon>
        <taxon>Methanobacteriota</taxon>
        <taxon>Stenosarchaea group</taxon>
        <taxon>Halobacteria</taxon>
        <taxon>Halobacteriales</taxon>
        <taxon>Natrialbaceae</taxon>
        <taxon>Natrarchaeobaculum</taxon>
    </lineage>
</organism>
<dbReference type="InterPro" id="IPR016181">
    <property type="entry name" value="Acyl_CoA_acyltransferase"/>
</dbReference>
<dbReference type="OrthoDB" id="194677at2157"/>
<dbReference type="Gene3D" id="3.40.630.30">
    <property type="match status" value="1"/>
</dbReference>
<dbReference type="KEGG" id="naj:B1756_08165"/>
<reference evidence="3" key="1">
    <citation type="submission" date="2017-02" db="EMBL/GenBank/DDBJ databases">
        <title>Natronthermophilus aegyptiacus gen. nov.,sp. nov., an aerobic, extremely halophilic alkalithermophilic archaeon isolated from the athalassohaline Wadi An Natrun, Egypt.</title>
        <authorList>
            <person name="Zhao B."/>
        </authorList>
    </citation>
    <scope>NUCLEOTIDE SEQUENCE [LARGE SCALE GENOMIC DNA]</scope>
    <source>
        <strain evidence="3">JW/NM-HA 15</strain>
    </source>
</reference>
<dbReference type="AlphaFoldDB" id="A0A2Z2HRC7"/>
<gene>
    <name evidence="2" type="ORF">B1756_08165</name>
</gene>
<dbReference type="GeneID" id="32894047"/>
<dbReference type="Pfam" id="PF13508">
    <property type="entry name" value="Acetyltransf_7"/>
    <property type="match status" value="1"/>
</dbReference>
<evidence type="ECO:0000259" key="1">
    <source>
        <dbReference type="PROSITE" id="PS51186"/>
    </source>
</evidence>
<dbReference type="RefSeq" id="WP_086888093.1">
    <property type="nucleotide sequence ID" value="NZ_CP019893.1"/>
</dbReference>
<dbReference type="SUPFAM" id="SSF55729">
    <property type="entry name" value="Acyl-CoA N-acyltransferases (Nat)"/>
    <property type="match status" value="1"/>
</dbReference>
<evidence type="ECO:0000313" key="2">
    <source>
        <dbReference type="EMBL" id="ARS89716.1"/>
    </source>
</evidence>
<dbReference type="GO" id="GO:0016747">
    <property type="term" value="F:acyltransferase activity, transferring groups other than amino-acyl groups"/>
    <property type="evidence" value="ECO:0007669"/>
    <property type="project" value="InterPro"/>
</dbReference>